<keyword evidence="2" id="KW-1185">Reference proteome</keyword>
<sequence length="585" mass="64391">MDSINTRMQKDCRKEDDTVNYGIENQESKKGVSLISNKCGSKLDHEQTLISNVRRSRANSSCPELFLPSIPKHITTVDEKYVLRCLELIRNCAVRAAASNFDSKVHVLPDDLSSLAESKTRLPIARTSVAGTDIIIDSANESTIGSVTGSRSMMNILKSPLLRQFGSIDLDVDFAPTTLSDVGGPVYSHFSGSPHKLSNTISHKPGQKEVKVVYCKYASPPEHIRHASVSSTNSSCSDKLPLQGMLQCTWKDGLPRHVFSVDDRTEVYVANLSKVESSDNKLLDYVYTFHSRKNGKREYDTQELDSGSVGTMRVSTSITFGSNNSQVSETQFILSASNDDPIEELQTPNHAHRKNKRLTKKVANAFHTYKQRSSSKLWGSSAIFEDVPGEMHKSVDPIEAGVEKNYVPNLELAAIMVKDIYENRKEADLGGWGLKFLKKSVNKTSLETSAHSESTRNDRECSTSIDILVPAGLHGGPKTRLGGPSSLTERWISGGQCDCGGWDIGCPLTILNPVSTSTGSGECKTTDLFIKGSKEDVPMLKMVNIHEGLYYLHFQSTLSSLQSFAIAVAIIHSHSPLLRPEVYRS</sequence>
<proteinExistence type="predicted"/>
<reference evidence="2" key="1">
    <citation type="journal article" date="2018" name="Gigascience">
        <title>Genome assembly of the Pink Ipe (Handroanthus impetiginosus, Bignoniaceae), a highly valued, ecologically keystone Neotropical timber forest tree.</title>
        <authorList>
            <person name="Silva-Junior O.B."/>
            <person name="Grattapaglia D."/>
            <person name="Novaes E."/>
            <person name="Collevatti R.G."/>
        </authorList>
    </citation>
    <scope>NUCLEOTIDE SEQUENCE [LARGE SCALE GENOMIC DNA]</scope>
    <source>
        <strain evidence="2">cv. UFG-1</strain>
    </source>
</reference>
<dbReference type="InterPro" id="IPR021916">
    <property type="entry name" value="DUF3527"/>
</dbReference>
<evidence type="ECO:0000313" key="1">
    <source>
        <dbReference type="EMBL" id="PIN10107.1"/>
    </source>
</evidence>
<dbReference type="Pfam" id="PF12043">
    <property type="entry name" value="DUF3527"/>
    <property type="match status" value="1"/>
</dbReference>
<dbReference type="EMBL" id="NKXS01003320">
    <property type="protein sequence ID" value="PIN10107.1"/>
    <property type="molecule type" value="Genomic_DNA"/>
</dbReference>
<comment type="caution">
    <text evidence="1">The sequence shown here is derived from an EMBL/GenBank/DDBJ whole genome shotgun (WGS) entry which is preliminary data.</text>
</comment>
<evidence type="ECO:0000313" key="2">
    <source>
        <dbReference type="Proteomes" id="UP000231279"/>
    </source>
</evidence>
<gene>
    <name evidence="1" type="ORF">CDL12_17307</name>
</gene>
<dbReference type="STRING" id="429701.A0A2G9GXU9"/>
<accession>A0A2G9GXU9</accession>
<organism evidence="1 2">
    <name type="scientific">Handroanthus impetiginosus</name>
    <dbReference type="NCBI Taxonomy" id="429701"/>
    <lineage>
        <taxon>Eukaryota</taxon>
        <taxon>Viridiplantae</taxon>
        <taxon>Streptophyta</taxon>
        <taxon>Embryophyta</taxon>
        <taxon>Tracheophyta</taxon>
        <taxon>Spermatophyta</taxon>
        <taxon>Magnoliopsida</taxon>
        <taxon>eudicotyledons</taxon>
        <taxon>Gunneridae</taxon>
        <taxon>Pentapetalae</taxon>
        <taxon>asterids</taxon>
        <taxon>lamiids</taxon>
        <taxon>Lamiales</taxon>
        <taxon>Bignoniaceae</taxon>
        <taxon>Crescentiina</taxon>
        <taxon>Tabebuia alliance</taxon>
        <taxon>Handroanthus</taxon>
    </lineage>
</organism>
<name>A0A2G9GXU9_9LAMI</name>
<dbReference type="PANTHER" id="PTHR31390:SF2">
    <property type="entry name" value="EXPRESSED PROTEIN"/>
    <property type="match status" value="1"/>
</dbReference>
<protein>
    <submittedName>
        <fullName evidence="1">Uncharacterized protein</fullName>
    </submittedName>
</protein>
<dbReference type="PANTHER" id="PTHR31390">
    <property type="entry name" value="EXPRESSED PROTEIN"/>
    <property type="match status" value="1"/>
</dbReference>
<dbReference type="OrthoDB" id="767438at2759"/>
<dbReference type="AlphaFoldDB" id="A0A2G9GXU9"/>
<dbReference type="Proteomes" id="UP000231279">
    <property type="component" value="Unassembled WGS sequence"/>
</dbReference>